<dbReference type="PROSITE" id="PS51679">
    <property type="entry name" value="SAM_MT_C5"/>
    <property type="match status" value="1"/>
</dbReference>
<dbReference type="PROSITE" id="PS00094">
    <property type="entry name" value="C5_MTASE_1"/>
    <property type="match status" value="1"/>
</dbReference>
<dbReference type="GO" id="GO:0032259">
    <property type="term" value="P:methylation"/>
    <property type="evidence" value="ECO:0007669"/>
    <property type="project" value="UniProtKB-KW"/>
</dbReference>
<evidence type="ECO:0000256" key="9">
    <source>
        <dbReference type="SAM" id="MobiDB-lite"/>
    </source>
</evidence>
<evidence type="ECO:0000256" key="5">
    <source>
        <dbReference type="ARBA" id="ARBA00047422"/>
    </source>
</evidence>
<feature type="active site" evidence="6">
    <location>
        <position position="88"/>
    </location>
</feature>
<evidence type="ECO:0000256" key="3">
    <source>
        <dbReference type="ARBA" id="ARBA00022691"/>
    </source>
</evidence>
<keyword evidence="11" id="KW-1185">Reference proteome</keyword>
<dbReference type="AlphaFoldDB" id="A0A090G039"/>
<accession>A0A090G039</accession>
<dbReference type="NCBIfam" id="TIGR00675">
    <property type="entry name" value="dcm"/>
    <property type="match status" value="1"/>
</dbReference>
<evidence type="ECO:0000256" key="7">
    <source>
        <dbReference type="RuleBase" id="RU000416"/>
    </source>
</evidence>
<organism evidence="10 11">
    <name type="scientific">Mesorhizobium plurifarium</name>
    <dbReference type="NCBI Taxonomy" id="69974"/>
    <lineage>
        <taxon>Bacteria</taxon>
        <taxon>Pseudomonadati</taxon>
        <taxon>Pseudomonadota</taxon>
        <taxon>Alphaproteobacteria</taxon>
        <taxon>Hyphomicrobiales</taxon>
        <taxon>Phyllobacteriaceae</taxon>
        <taxon>Mesorhizobium</taxon>
    </lineage>
</organism>
<evidence type="ECO:0000313" key="10">
    <source>
        <dbReference type="EMBL" id="CDX24412.1"/>
    </source>
</evidence>
<evidence type="ECO:0000256" key="2">
    <source>
        <dbReference type="ARBA" id="ARBA00022679"/>
    </source>
</evidence>
<dbReference type="GO" id="GO:0044027">
    <property type="term" value="P:negative regulation of gene expression via chromosomal CpG island methylation"/>
    <property type="evidence" value="ECO:0007669"/>
    <property type="project" value="TreeGrafter"/>
</dbReference>
<gene>
    <name evidence="10" type="ORF">MPL3356_400059</name>
</gene>
<keyword evidence="2 6" id="KW-0808">Transferase</keyword>
<dbReference type="SUPFAM" id="SSF53335">
    <property type="entry name" value="S-adenosyl-L-methionine-dependent methyltransferases"/>
    <property type="match status" value="1"/>
</dbReference>
<protein>
    <recommendedName>
        <fullName evidence="8">Cytosine-specific methyltransferase</fullName>
        <ecNumber evidence="8">2.1.1.37</ecNumber>
    </recommendedName>
</protein>
<evidence type="ECO:0000256" key="8">
    <source>
        <dbReference type="RuleBase" id="RU000417"/>
    </source>
</evidence>
<proteinExistence type="inferred from homology"/>
<dbReference type="InterPro" id="IPR018117">
    <property type="entry name" value="C5_DNA_meth_AS"/>
</dbReference>
<evidence type="ECO:0000256" key="4">
    <source>
        <dbReference type="ARBA" id="ARBA00022747"/>
    </source>
</evidence>
<sequence>MRRWGNDVLKALSLFTGIGGLDFGFEAAGFQTVAAVESDTTVVSTIRQNRKWDVLQERLDPRRAVQVCSSGIVESAGPIDIVIAGPPCQPFSKAAYWREDGASGLDDPRSNTLSAFLRVIALKRPRAFLLENVPGFAAPGHSGGLDRILRGVSRINNATGSKYEVHWAKLNAADYGVPQIRERVFLVAAEDGRPFKFPEPTHRSGSKLEQGASLPLYTTCWDALGHIAEPADKTLEMKGKWAALLPSIPEGENYLWHTSKGGGLPLFGWRTRYWTFLLKLAKDRPSWTIQSQSGSASGPFHWSNRRLSATELFRLQTFPEDVGCAAGRTEMQRMVGNAVPSLLAEVLAREVKQQLLDVKVNMNKPLKLAVAKSETVPRRAPARPVPDEYHNLIGTHPDHPGPGLGPGAAAGARAKRDELRKLKAA</sequence>
<dbReference type="Proteomes" id="UP000045285">
    <property type="component" value="Unassembled WGS sequence"/>
</dbReference>
<evidence type="ECO:0000313" key="11">
    <source>
        <dbReference type="Proteomes" id="UP000045285"/>
    </source>
</evidence>
<dbReference type="InterPro" id="IPR029063">
    <property type="entry name" value="SAM-dependent_MTases_sf"/>
</dbReference>
<feature type="region of interest" description="Disordered" evidence="9">
    <location>
        <begin position="377"/>
        <end position="425"/>
    </location>
</feature>
<dbReference type="Pfam" id="PF00145">
    <property type="entry name" value="DNA_methylase"/>
    <property type="match status" value="1"/>
</dbReference>
<dbReference type="Gene3D" id="3.90.120.10">
    <property type="entry name" value="DNA Methylase, subunit A, domain 2"/>
    <property type="match status" value="1"/>
</dbReference>
<dbReference type="InterPro" id="IPR050390">
    <property type="entry name" value="C5-Methyltransferase"/>
</dbReference>
<dbReference type="GO" id="GO:0003677">
    <property type="term" value="F:DNA binding"/>
    <property type="evidence" value="ECO:0007669"/>
    <property type="project" value="TreeGrafter"/>
</dbReference>
<dbReference type="Gene3D" id="3.40.50.150">
    <property type="entry name" value="Vaccinia Virus protein VP39"/>
    <property type="match status" value="1"/>
</dbReference>
<evidence type="ECO:0000256" key="6">
    <source>
        <dbReference type="PROSITE-ProRule" id="PRU01016"/>
    </source>
</evidence>
<name>A0A090G039_MESPL</name>
<keyword evidence="4" id="KW-0680">Restriction system</keyword>
<comment type="similarity">
    <text evidence="6 7">Belongs to the class I-like SAM-binding methyltransferase superfamily. C5-methyltransferase family.</text>
</comment>
<dbReference type="PRINTS" id="PR00105">
    <property type="entry name" value="C5METTRFRASE"/>
</dbReference>
<feature type="compositionally biased region" description="Basic and acidic residues" evidence="9">
    <location>
        <begin position="414"/>
        <end position="425"/>
    </location>
</feature>
<dbReference type="EC" id="2.1.1.37" evidence="8"/>
<dbReference type="GO" id="GO:0003886">
    <property type="term" value="F:DNA (cytosine-5-)-methyltransferase activity"/>
    <property type="evidence" value="ECO:0007669"/>
    <property type="project" value="UniProtKB-EC"/>
</dbReference>
<dbReference type="PANTHER" id="PTHR10629:SF52">
    <property type="entry name" value="DNA (CYTOSINE-5)-METHYLTRANSFERASE 1"/>
    <property type="match status" value="1"/>
</dbReference>
<evidence type="ECO:0000256" key="1">
    <source>
        <dbReference type="ARBA" id="ARBA00022603"/>
    </source>
</evidence>
<dbReference type="GO" id="GO:0009307">
    <property type="term" value="P:DNA restriction-modification system"/>
    <property type="evidence" value="ECO:0007669"/>
    <property type="project" value="UniProtKB-KW"/>
</dbReference>
<keyword evidence="3 6" id="KW-0949">S-adenosyl-L-methionine</keyword>
<dbReference type="PANTHER" id="PTHR10629">
    <property type="entry name" value="CYTOSINE-SPECIFIC METHYLTRANSFERASE"/>
    <property type="match status" value="1"/>
</dbReference>
<dbReference type="InterPro" id="IPR001525">
    <property type="entry name" value="C5_MeTfrase"/>
</dbReference>
<reference evidence="11" key="1">
    <citation type="submission" date="2014-08" db="EMBL/GenBank/DDBJ databases">
        <authorList>
            <person name="Moulin L."/>
        </authorList>
    </citation>
    <scope>NUCLEOTIDE SEQUENCE [LARGE SCALE GENOMIC DNA]</scope>
</reference>
<keyword evidence="1 6" id="KW-0489">Methyltransferase</keyword>
<comment type="catalytic activity">
    <reaction evidence="5 8">
        <text>a 2'-deoxycytidine in DNA + S-adenosyl-L-methionine = a 5-methyl-2'-deoxycytidine in DNA + S-adenosyl-L-homocysteine + H(+)</text>
        <dbReference type="Rhea" id="RHEA:13681"/>
        <dbReference type="Rhea" id="RHEA-COMP:11369"/>
        <dbReference type="Rhea" id="RHEA-COMP:11370"/>
        <dbReference type="ChEBI" id="CHEBI:15378"/>
        <dbReference type="ChEBI" id="CHEBI:57856"/>
        <dbReference type="ChEBI" id="CHEBI:59789"/>
        <dbReference type="ChEBI" id="CHEBI:85452"/>
        <dbReference type="ChEBI" id="CHEBI:85454"/>
        <dbReference type="EC" id="2.1.1.37"/>
    </reaction>
</comment>
<dbReference type="EMBL" id="CCMZ01000035">
    <property type="protein sequence ID" value="CDX24412.1"/>
    <property type="molecule type" value="Genomic_DNA"/>
</dbReference>